<dbReference type="RefSeq" id="WP_078764955.1">
    <property type="nucleotide sequence ID" value="NZ_FUXZ01000002.1"/>
</dbReference>
<dbReference type="Gene3D" id="3.30.470.20">
    <property type="entry name" value="ATP-grasp fold, B domain"/>
    <property type="match status" value="1"/>
</dbReference>
<dbReference type="GO" id="GO:0016874">
    <property type="term" value="F:ligase activity"/>
    <property type="evidence" value="ECO:0007669"/>
    <property type="project" value="UniProtKB-KW"/>
</dbReference>
<keyword evidence="3" id="KW-0436">Ligase</keyword>
<dbReference type="AlphaFoldDB" id="A0A1T4V403"/>
<evidence type="ECO:0000256" key="1">
    <source>
        <dbReference type="PROSITE-ProRule" id="PRU00409"/>
    </source>
</evidence>
<dbReference type="InterPro" id="IPR011761">
    <property type="entry name" value="ATP-grasp"/>
</dbReference>
<dbReference type="PROSITE" id="PS50975">
    <property type="entry name" value="ATP_GRASP"/>
    <property type="match status" value="1"/>
</dbReference>
<dbReference type="STRING" id="39495.SAMN02745111_00056"/>
<organism evidence="3 4">
    <name type="scientific">Eubacterium uniforme</name>
    <dbReference type="NCBI Taxonomy" id="39495"/>
    <lineage>
        <taxon>Bacteria</taxon>
        <taxon>Bacillati</taxon>
        <taxon>Bacillota</taxon>
        <taxon>Clostridia</taxon>
        <taxon>Eubacteriales</taxon>
        <taxon>Eubacteriaceae</taxon>
        <taxon>Eubacterium</taxon>
    </lineage>
</organism>
<dbReference type="GO" id="GO:0046872">
    <property type="term" value="F:metal ion binding"/>
    <property type="evidence" value="ECO:0007669"/>
    <property type="project" value="InterPro"/>
</dbReference>
<feature type="domain" description="ATP-grasp" evidence="2">
    <location>
        <begin position="125"/>
        <end position="323"/>
    </location>
</feature>
<gene>
    <name evidence="3" type="ORF">SAMN02745111_00056</name>
</gene>
<dbReference type="EMBL" id="FUXZ01000002">
    <property type="protein sequence ID" value="SKA59720.1"/>
    <property type="molecule type" value="Genomic_DNA"/>
</dbReference>
<evidence type="ECO:0000313" key="4">
    <source>
        <dbReference type="Proteomes" id="UP000190814"/>
    </source>
</evidence>
<sequence>MKFESKDFIPVLFGGDINTYSVARAFYEKYKVKSYVFGKYNNGPSCNSKITIYSANPRIEEDDFFMKTVKSMATAFANKKIILVGCGDSYVALISRHLSELPENCIAPYISYDLMYQLQKKDLFYELCDKHGLDYPKTFVHKEDMGFDFELDFHFPVILKPSNGILYWECPFKTQNKVYKIDTKEELIKTMKEIYASGYTDSLIIQDMIPGNDENMHVMTCYSDQNSEVKLVCLGHVLLEEHTPHGQGNHAVIITEYNEELTSKVTALLKDLNYVGFSNFDIKYDSRDGKYKFFEINTRQGRSNFYVTGSGFNIAECIVEEYVNHNILQLKVAKQPHLWLVVPKKVAYTYVKDPKNIEMLNTLFQKKEVVNPVFLKGDFIFKRWIRMVKQHFSHYGKYKKYYHPEEYNEVKLPEENIEIN</sequence>
<dbReference type="GO" id="GO:0005524">
    <property type="term" value="F:ATP binding"/>
    <property type="evidence" value="ECO:0007669"/>
    <property type="project" value="UniProtKB-UniRule"/>
</dbReference>
<dbReference type="SUPFAM" id="SSF56059">
    <property type="entry name" value="Glutathione synthetase ATP-binding domain-like"/>
    <property type="match status" value="1"/>
</dbReference>
<dbReference type="OrthoDB" id="5420347at2"/>
<protein>
    <submittedName>
        <fullName evidence="3">D-aspartate ligase</fullName>
    </submittedName>
</protein>
<evidence type="ECO:0000313" key="3">
    <source>
        <dbReference type="EMBL" id="SKA59720.1"/>
    </source>
</evidence>
<accession>A0A1T4V403</accession>
<reference evidence="3 4" key="1">
    <citation type="submission" date="2017-02" db="EMBL/GenBank/DDBJ databases">
        <authorList>
            <person name="Peterson S.W."/>
        </authorList>
    </citation>
    <scope>NUCLEOTIDE SEQUENCE [LARGE SCALE GENOMIC DNA]</scope>
    <source>
        <strain evidence="3 4">ATCC 35992</strain>
    </source>
</reference>
<dbReference type="Proteomes" id="UP000190814">
    <property type="component" value="Unassembled WGS sequence"/>
</dbReference>
<keyword evidence="1" id="KW-0067">ATP-binding</keyword>
<keyword evidence="1" id="KW-0547">Nucleotide-binding</keyword>
<proteinExistence type="predicted"/>
<name>A0A1T4V403_9FIRM</name>
<keyword evidence="4" id="KW-1185">Reference proteome</keyword>
<evidence type="ECO:0000259" key="2">
    <source>
        <dbReference type="PROSITE" id="PS50975"/>
    </source>
</evidence>